<gene>
    <name evidence="1" type="ORF">COMA1_20293</name>
</gene>
<reference evidence="1 2" key="1">
    <citation type="submission" date="2015-10" db="EMBL/GenBank/DDBJ databases">
        <authorList>
            <person name="Gilbert D.G."/>
        </authorList>
    </citation>
    <scope>NUCLEOTIDE SEQUENCE [LARGE SCALE GENOMIC DNA]</scope>
    <source>
        <strain evidence="1">COMA1</strain>
    </source>
</reference>
<dbReference type="EMBL" id="CZQA01000008">
    <property type="protein sequence ID" value="CUS35464.1"/>
    <property type="molecule type" value="Genomic_DNA"/>
</dbReference>
<accession>A0A0S4LFX9</accession>
<protein>
    <submittedName>
        <fullName evidence="1">Uncharacterized protein</fullName>
    </submittedName>
</protein>
<dbReference type="Proteomes" id="UP000199032">
    <property type="component" value="Unassembled WGS sequence"/>
</dbReference>
<keyword evidence="2" id="KW-1185">Reference proteome</keyword>
<dbReference type="AlphaFoldDB" id="A0A0S4LFX9"/>
<sequence length="141" mass="15917">MNDLRQRLVEAALAWERAFGIAPSITSALSEVDAALLIGCSAEEYSTSMCGATAVQKGHDFIFNSSRYQVKANRPSGKPGSFVTLVPKAKNYEWDFLIWILYDQQYQIQEAWLWEVSAYKAAFDSIKRLAPSQYRKGKRLA</sequence>
<dbReference type="RefSeq" id="WP_090747814.1">
    <property type="nucleotide sequence ID" value="NZ_CZQA01000008.1"/>
</dbReference>
<organism evidence="1 2">
    <name type="scientific">Candidatus Nitrospira nitrosa</name>
    <dbReference type="NCBI Taxonomy" id="1742972"/>
    <lineage>
        <taxon>Bacteria</taxon>
        <taxon>Pseudomonadati</taxon>
        <taxon>Nitrospirota</taxon>
        <taxon>Nitrospiria</taxon>
        <taxon>Nitrospirales</taxon>
        <taxon>Nitrospiraceae</taxon>
        <taxon>Nitrospira</taxon>
    </lineage>
</organism>
<dbReference type="OrthoDB" id="1074493at2"/>
<name>A0A0S4LFX9_9BACT</name>
<evidence type="ECO:0000313" key="2">
    <source>
        <dbReference type="Proteomes" id="UP000199032"/>
    </source>
</evidence>
<proteinExistence type="predicted"/>
<evidence type="ECO:0000313" key="1">
    <source>
        <dbReference type="EMBL" id="CUS35464.1"/>
    </source>
</evidence>